<proteinExistence type="predicted"/>
<keyword evidence="2" id="KW-1185">Reference proteome</keyword>
<accession>A0AAF0QIZ2</accession>
<gene>
    <name evidence="1" type="ORF">MTR67_017042</name>
</gene>
<evidence type="ECO:0000313" key="2">
    <source>
        <dbReference type="Proteomes" id="UP001234989"/>
    </source>
</evidence>
<sequence>MIKKNKNYRQQLRAETISDRPATAALLPLILAAVEGKVLGVKAEVRFEVYGFRGGKFNGHNTYKRDLRTKISKNCTELASLRIPWIRKARILHCSGCKMLRR</sequence>
<dbReference type="AlphaFoldDB" id="A0AAF0QIZ2"/>
<dbReference type="EMBL" id="CP133615">
    <property type="protein sequence ID" value="WMV23657.1"/>
    <property type="molecule type" value="Genomic_DNA"/>
</dbReference>
<organism evidence="1 2">
    <name type="scientific">Solanum verrucosum</name>
    <dbReference type="NCBI Taxonomy" id="315347"/>
    <lineage>
        <taxon>Eukaryota</taxon>
        <taxon>Viridiplantae</taxon>
        <taxon>Streptophyta</taxon>
        <taxon>Embryophyta</taxon>
        <taxon>Tracheophyta</taxon>
        <taxon>Spermatophyta</taxon>
        <taxon>Magnoliopsida</taxon>
        <taxon>eudicotyledons</taxon>
        <taxon>Gunneridae</taxon>
        <taxon>Pentapetalae</taxon>
        <taxon>asterids</taxon>
        <taxon>lamiids</taxon>
        <taxon>Solanales</taxon>
        <taxon>Solanaceae</taxon>
        <taxon>Solanoideae</taxon>
        <taxon>Solaneae</taxon>
        <taxon>Solanum</taxon>
    </lineage>
</organism>
<reference evidence="1" key="1">
    <citation type="submission" date="2023-08" db="EMBL/GenBank/DDBJ databases">
        <title>A de novo genome assembly of Solanum verrucosum Schlechtendal, a Mexican diploid species geographically isolated from the other diploid A-genome species in potato relatives.</title>
        <authorList>
            <person name="Hosaka K."/>
        </authorList>
    </citation>
    <scope>NUCLEOTIDE SEQUENCE</scope>
    <source>
        <tissue evidence="1">Young leaves</tissue>
    </source>
</reference>
<dbReference type="Proteomes" id="UP001234989">
    <property type="component" value="Chromosome 4"/>
</dbReference>
<evidence type="ECO:0000313" key="1">
    <source>
        <dbReference type="EMBL" id="WMV23657.1"/>
    </source>
</evidence>
<name>A0AAF0QIZ2_SOLVR</name>
<protein>
    <submittedName>
        <fullName evidence="1">Uncharacterized protein</fullName>
    </submittedName>
</protein>